<evidence type="ECO:0000259" key="15">
    <source>
        <dbReference type="PROSITE" id="PS50192"/>
    </source>
</evidence>
<dbReference type="InterPro" id="IPR000014">
    <property type="entry name" value="PAS"/>
</dbReference>
<dbReference type="PROSITE" id="PS50112">
    <property type="entry name" value="PAS"/>
    <property type="match status" value="1"/>
</dbReference>
<dbReference type="GO" id="GO:0007165">
    <property type="term" value="P:signal transduction"/>
    <property type="evidence" value="ECO:0007669"/>
    <property type="project" value="UniProtKB-KW"/>
</dbReference>
<dbReference type="FunFam" id="1.10.287.950:FF:000001">
    <property type="entry name" value="Methyl-accepting chemotaxis sensory transducer"/>
    <property type="match status" value="1"/>
</dbReference>
<dbReference type="EMBL" id="FOFO01000015">
    <property type="protein sequence ID" value="SEQ05954.1"/>
    <property type="molecule type" value="Genomic_DNA"/>
</dbReference>
<evidence type="ECO:0000256" key="6">
    <source>
        <dbReference type="ARBA" id="ARBA00022692"/>
    </source>
</evidence>
<dbReference type="CDD" id="cd11386">
    <property type="entry name" value="MCP_signal"/>
    <property type="match status" value="1"/>
</dbReference>
<dbReference type="InterPro" id="IPR035965">
    <property type="entry name" value="PAS-like_dom_sf"/>
</dbReference>
<dbReference type="PROSITE" id="PS50111">
    <property type="entry name" value="CHEMOTAXIS_TRANSDUC_2"/>
    <property type="match status" value="1"/>
</dbReference>
<reference evidence="16 17" key="1">
    <citation type="submission" date="2016-10" db="EMBL/GenBank/DDBJ databases">
        <authorList>
            <person name="de Groot N.N."/>
        </authorList>
    </citation>
    <scope>NUCLEOTIDE SEQUENCE [LARGE SCALE GENOMIC DNA]</scope>
    <source>
        <strain evidence="16 17">B7-7</strain>
    </source>
</reference>
<dbReference type="CDD" id="cd00130">
    <property type="entry name" value="PAS"/>
    <property type="match status" value="1"/>
</dbReference>
<keyword evidence="5" id="KW-0997">Cell inner membrane</keyword>
<evidence type="ECO:0000256" key="8">
    <source>
        <dbReference type="ARBA" id="ARBA00023136"/>
    </source>
</evidence>
<keyword evidence="17" id="KW-1185">Reference proteome</keyword>
<dbReference type="OrthoDB" id="9781845at2"/>
<feature type="domain" description="Methyl-accepting transducer" evidence="13">
    <location>
        <begin position="251"/>
        <end position="487"/>
    </location>
</feature>
<evidence type="ECO:0000256" key="1">
    <source>
        <dbReference type="ARBA" id="ARBA00004429"/>
    </source>
</evidence>
<keyword evidence="7 12" id="KW-1133">Transmembrane helix</keyword>
<feature type="domain" description="PAS" evidence="14">
    <location>
        <begin position="25"/>
        <end position="60"/>
    </location>
</feature>
<evidence type="ECO:0000256" key="4">
    <source>
        <dbReference type="ARBA" id="ARBA00022500"/>
    </source>
</evidence>
<evidence type="ECO:0000313" key="17">
    <source>
        <dbReference type="Proteomes" id="UP000199496"/>
    </source>
</evidence>
<dbReference type="FunFam" id="3.30.450.20:FF:000046">
    <property type="entry name" value="Aerotaxis sensor receptor"/>
    <property type="match status" value="1"/>
</dbReference>
<dbReference type="AlphaFoldDB" id="A0A1H9CXR3"/>
<accession>A0A1H9CXR3</accession>
<dbReference type="NCBIfam" id="TIGR00229">
    <property type="entry name" value="sensory_box"/>
    <property type="match status" value="1"/>
</dbReference>
<dbReference type="STRING" id="867345.SAMN05421693_11550"/>
<keyword evidence="4" id="KW-0145">Chemotaxis</keyword>
<comment type="similarity">
    <text evidence="10">Belongs to the methyl-accepting chemotaxis (MCP) protein family.</text>
</comment>
<feature type="transmembrane region" description="Helical" evidence="12">
    <location>
        <begin position="153"/>
        <end position="171"/>
    </location>
</feature>
<name>A0A1H9CXR3_9GAMM</name>
<proteinExistence type="inferred from homology"/>
<evidence type="ECO:0000256" key="10">
    <source>
        <dbReference type="ARBA" id="ARBA00029447"/>
    </source>
</evidence>
<sequence>MKKNFPITGRESTYGEKANILSTTNLKGAITYVNEDFVQISGFAEDELLGKNHNIVRHPEMPPAAFADLWSSLKAGRAWMGMVKNRCKNGDHYWVSAFVMPIKHDGEIKEYQSVRTRPARYLVNRATDVYGQLMANTPPLAMKLPIPGLQSRLLAGTVLVGLMVLIGALWLGTPPTVALVTLGPAVLLGLLSIGWQLHPLSALGQRSREVAVNPLGQYIYTQRRDVLGEIEFALCMLQSEQGAAVGRVADAAAHLARQADLMVETVQSSTAQILRQQAETDQVATAVTQMAASVQEVARNAASTAEAADLADSNSGHGRQVVAATGESIRHLAEEVSRATAVIQELEHSSGEISAVLDVIRGIAEQTNLLALNAAIEAARAGEHGRGFAVVADEVRSLASRTQSSTQEIQGMIEKLQAGARRSVNVMRESLEQAEKSSHQAQEAATSLDAISRDVKSITDMSTQIATAVNEQSLVSEEINRSITRIREAADSNARDSRNIEALAVGVAGLAEELRLLATHFWEKPR</sequence>
<gene>
    <name evidence="16" type="ORF">SAMN05421693_11550</name>
</gene>
<keyword evidence="6 12" id="KW-0812">Transmembrane</keyword>
<evidence type="ECO:0000256" key="2">
    <source>
        <dbReference type="ARBA" id="ARBA00022475"/>
    </source>
</evidence>
<protein>
    <submittedName>
        <fullName evidence="16">Aerotaxis receptor</fullName>
    </submittedName>
</protein>
<evidence type="ECO:0000256" key="12">
    <source>
        <dbReference type="SAM" id="Phobius"/>
    </source>
</evidence>
<evidence type="ECO:0000259" key="13">
    <source>
        <dbReference type="PROSITE" id="PS50111"/>
    </source>
</evidence>
<evidence type="ECO:0000256" key="7">
    <source>
        <dbReference type="ARBA" id="ARBA00022989"/>
    </source>
</evidence>
<evidence type="ECO:0000256" key="11">
    <source>
        <dbReference type="PROSITE-ProRule" id="PRU00284"/>
    </source>
</evidence>
<dbReference type="GO" id="GO:0052131">
    <property type="term" value="P:positive aerotaxis"/>
    <property type="evidence" value="ECO:0007669"/>
    <property type="project" value="UniProtKB-ARBA"/>
</dbReference>
<keyword evidence="2" id="KW-1003">Cell membrane</keyword>
<dbReference type="SUPFAM" id="SSF58104">
    <property type="entry name" value="Methyl-accepting chemotaxis protein (MCP) signaling domain"/>
    <property type="match status" value="1"/>
</dbReference>
<dbReference type="SUPFAM" id="SSF55785">
    <property type="entry name" value="PYP-like sensor domain (PAS domain)"/>
    <property type="match status" value="1"/>
</dbReference>
<dbReference type="Pfam" id="PF08447">
    <property type="entry name" value="PAS_3"/>
    <property type="match status" value="1"/>
</dbReference>
<dbReference type="Pfam" id="PF00015">
    <property type="entry name" value="MCPsignal"/>
    <property type="match status" value="1"/>
</dbReference>
<dbReference type="PROSITE" id="PS50192">
    <property type="entry name" value="T_SNARE"/>
    <property type="match status" value="1"/>
</dbReference>
<evidence type="ECO:0000256" key="5">
    <source>
        <dbReference type="ARBA" id="ARBA00022519"/>
    </source>
</evidence>
<evidence type="ECO:0000256" key="3">
    <source>
        <dbReference type="ARBA" id="ARBA00022481"/>
    </source>
</evidence>
<evidence type="ECO:0000259" key="14">
    <source>
        <dbReference type="PROSITE" id="PS50112"/>
    </source>
</evidence>
<feature type="domain" description="T-SNARE coiled-coil homology" evidence="15">
    <location>
        <begin position="438"/>
        <end position="500"/>
    </location>
</feature>
<dbReference type="Gene3D" id="3.30.450.20">
    <property type="entry name" value="PAS domain"/>
    <property type="match status" value="1"/>
</dbReference>
<comment type="subcellular location">
    <subcellularLocation>
        <location evidence="1">Cell inner membrane</location>
        <topology evidence="1">Multi-pass membrane protein</topology>
    </subcellularLocation>
</comment>
<organism evidence="16 17">
    <name type="scientific">Ectothiorhodospira magna</name>
    <dbReference type="NCBI Taxonomy" id="867345"/>
    <lineage>
        <taxon>Bacteria</taxon>
        <taxon>Pseudomonadati</taxon>
        <taxon>Pseudomonadota</taxon>
        <taxon>Gammaproteobacteria</taxon>
        <taxon>Chromatiales</taxon>
        <taxon>Ectothiorhodospiraceae</taxon>
        <taxon>Ectothiorhodospira</taxon>
    </lineage>
</organism>
<dbReference type="SMART" id="SM00283">
    <property type="entry name" value="MA"/>
    <property type="match status" value="1"/>
</dbReference>
<evidence type="ECO:0000313" key="16">
    <source>
        <dbReference type="EMBL" id="SEQ05954.1"/>
    </source>
</evidence>
<keyword evidence="3" id="KW-0488">Methylation</keyword>
<dbReference type="InterPro" id="IPR004089">
    <property type="entry name" value="MCPsignal_dom"/>
</dbReference>
<feature type="transmembrane region" description="Helical" evidence="12">
    <location>
        <begin position="177"/>
        <end position="198"/>
    </location>
</feature>
<dbReference type="PANTHER" id="PTHR32089">
    <property type="entry name" value="METHYL-ACCEPTING CHEMOTAXIS PROTEIN MCPB"/>
    <property type="match status" value="1"/>
</dbReference>
<keyword evidence="8 12" id="KW-0472">Membrane</keyword>
<dbReference type="RefSeq" id="WP_090206703.1">
    <property type="nucleotide sequence ID" value="NZ_FOFO01000015.1"/>
</dbReference>
<keyword evidence="16" id="KW-0675">Receptor</keyword>
<dbReference type="Gene3D" id="1.10.287.950">
    <property type="entry name" value="Methyl-accepting chemotaxis protein"/>
    <property type="match status" value="1"/>
</dbReference>
<dbReference type="InterPro" id="IPR000727">
    <property type="entry name" value="T_SNARE_dom"/>
</dbReference>
<dbReference type="Proteomes" id="UP000199496">
    <property type="component" value="Unassembled WGS sequence"/>
</dbReference>
<evidence type="ECO:0000256" key="9">
    <source>
        <dbReference type="ARBA" id="ARBA00023224"/>
    </source>
</evidence>
<dbReference type="InterPro" id="IPR013655">
    <property type="entry name" value="PAS_fold_3"/>
</dbReference>
<dbReference type="GO" id="GO:0005886">
    <property type="term" value="C:plasma membrane"/>
    <property type="evidence" value="ECO:0007669"/>
    <property type="project" value="UniProtKB-SubCell"/>
</dbReference>
<keyword evidence="9 11" id="KW-0807">Transducer</keyword>
<dbReference type="PANTHER" id="PTHR32089:SF74">
    <property type="entry name" value="METHYL-ACCEPTING CHEMOTAXIS PROTEIN AER"/>
    <property type="match status" value="1"/>
</dbReference>